<comment type="catalytic activity">
    <reaction evidence="4">
        <text>a long-chain fatty acid + ATP + CoA = a long-chain fatty acyl-CoA + AMP + diphosphate</text>
        <dbReference type="Rhea" id="RHEA:15421"/>
        <dbReference type="ChEBI" id="CHEBI:30616"/>
        <dbReference type="ChEBI" id="CHEBI:33019"/>
        <dbReference type="ChEBI" id="CHEBI:57287"/>
        <dbReference type="ChEBI" id="CHEBI:57560"/>
        <dbReference type="ChEBI" id="CHEBI:83139"/>
        <dbReference type="ChEBI" id="CHEBI:456215"/>
        <dbReference type="EC" id="6.2.1.3"/>
    </reaction>
</comment>
<dbReference type="PANTHER" id="PTHR24096:SF323">
    <property type="entry name" value="BLR3536 PROTEIN"/>
    <property type="match status" value="1"/>
</dbReference>
<gene>
    <name evidence="12" type="ORF">MCNF_06080</name>
</gene>
<feature type="compositionally biased region" description="Basic and acidic residues" evidence="9">
    <location>
        <begin position="521"/>
        <end position="532"/>
    </location>
</feature>
<comment type="similarity">
    <text evidence="1">Belongs to the ATP-dependent AMP-binding enzyme family.</text>
</comment>
<protein>
    <recommendedName>
        <fullName evidence="5">Long-chain-fatty-acid--CoA ligase FadD13</fullName>
        <ecNumber evidence="3">6.2.1.3</ecNumber>
    </recommendedName>
    <alternativeName>
        <fullName evidence="6">Fatty acyl-CoA ligase</fullName>
    </alternativeName>
    <alternativeName>
        <fullName evidence="8">Fatty acyl-CoA synthetase</fullName>
    </alternativeName>
    <alternativeName>
        <fullName evidence="7">Very-long-chain fatty-acyl-CoA synthetase</fullName>
    </alternativeName>
</protein>
<dbReference type="Gene3D" id="3.40.50.12780">
    <property type="entry name" value="N-terminal domain of ligase-like"/>
    <property type="match status" value="1"/>
</dbReference>
<feature type="domain" description="AMP-binding enzyme C-terminal" evidence="11">
    <location>
        <begin position="415"/>
        <end position="493"/>
    </location>
</feature>
<keyword evidence="13" id="KW-1185">Reference proteome</keyword>
<dbReference type="InterPro" id="IPR042099">
    <property type="entry name" value="ANL_N_sf"/>
</dbReference>
<evidence type="ECO:0000256" key="9">
    <source>
        <dbReference type="SAM" id="MobiDB-lite"/>
    </source>
</evidence>
<dbReference type="SUPFAM" id="SSF56801">
    <property type="entry name" value="Acetyl-CoA synthetase-like"/>
    <property type="match status" value="1"/>
</dbReference>
<dbReference type="FunFam" id="3.30.300.30:FF:000008">
    <property type="entry name" value="2,3-dihydroxybenzoate-AMP ligase"/>
    <property type="match status" value="1"/>
</dbReference>
<evidence type="ECO:0000256" key="8">
    <source>
        <dbReference type="ARBA" id="ARBA00083882"/>
    </source>
</evidence>
<evidence type="ECO:0000313" key="12">
    <source>
        <dbReference type="EMBL" id="BBZ32003.1"/>
    </source>
</evidence>
<feature type="region of interest" description="Disordered" evidence="9">
    <location>
        <begin position="505"/>
        <end position="532"/>
    </location>
</feature>
<dbReference type="RefSeq" id="WP_085155021.1">
    <property type="nucleotide sequence ID" value="NZ_AP022612.1"/>
</dbReference>
<reference evidence="12" key="2">
    <citation type="submission" date="2020-02" db="EMBL/GenBank/DDBJ databases">
        <authorList>
            <person name="Matsumoto Y."/>
            <person name="Motooka D."/>
            <person name="Nakamura S."/>
        </authorList>
    </citation>
    <scope>NUCLEOTIDE SEQUENCE</scope>
    <source>
        <strain evidence="12">JCM 13671</strain>
    </source>
</reference>
<dbReference type="Gene3D" id="3.30.300.30">
    <property type="match status" value="1"/>
</dbReference>
<evidence type="ECO:0000256" key="5">
    <source>
        <dbReference type="ARBA" id="ARBA00069710"/>
    </source>
</evidence>
<sequence>MYPGTHAEQAPDRPAVIVAETGEVMNYLRLDEDSAALARVLHDAGLRRGDVVALLSDNRPEALVTLWAALRSGLYITAINHHLTADEAGYIARDSGAKALVASASLRDLAPSVLGPSLRLAFGGAVDGYASFEEALAGAGPRLTAEPSGAVMLYSSGTTGFPKGIRPELPDRSVEEPGDPIVAIASARYGISSDDMYLSSAPIYHAAPLRWCAMVQALGGTVVLAERFDAEATLRHIERYRVTVTQMVPTMFVRMLKLDPEVRTAHDLSSLRTVIHAAAPCPVDVKQAMIDWLGPIVYEYYSSTEAHGMTFIDTAEWLAHPGSVGRSALGVLHICDDDGAELPAGTVGTVYFERDALPFRYHNDAETTAAAQHPEHPTWTTVGDLGYVDDSGYLYLADRKSFMIISGGVNIYPQEIENTLTLHPAVFDVAVIGVPDPEMGEQVKAVVQLMPGLPGSDELARDLIEYTRDRIAHYKAPRTVDFVDDLPRTPTGKLVKGKLRERYLSSPSARVGTENPGVSRTDADAHRDVMTS</sequence>
<dbReference type="InterPro" id="IPR025110">
    <property type="entry name" value="AMP-bd_C"/>
</dbReference>
<evidence type="ECO:0000256" key="7">
    <source>
        <dbReference type="ARBA" id="ARBA00080667"/>
    </source>
</evidence>
<dbReference type="InterPro" id="IPR045851">
    <property type="entry name" value="AMP-bd_C_sf"/>
</dbReference>
<dbReference type="EMBL" id="AP022612">
    <property type="protein sequence ID" value="BBZ32003.1"/>
    <property type="molecule type" value="Genomic_DNA"/>
</dbReference>
<evidence type="ECO:0000256" key="2">
    <source>
        <dbReference type="ARBA" id="ARBA00022598"/>
    </source>
</evidence>
<dbReference type="OrthoDB" id="9803968at2"/>
<dbReference type="PROSITE" id="PS00455">
    <property type="entry name" value="AMP_BINDING"/>
    <property type="match status" value="1"/>
</dbReference>
<dbReference type="PANTHER" id="PTHR24096">
    <property type="entry name" value="LONG-CHAIN-FATTY-ACID--COA LIGASE"/>
    <property type="match status" value="1"/>
</dbReference>
<evidence type="ECO:0000259" key="11">
    <source>
        <dbReference type="Pfam" id="PF13193"/>
    </source>
</evidence>
<evidence type="ECO:0000256" key="1">
    <source>
        <dbReference type="ARBA" id="ARBA00006432"/>
    </source>
</evidence>
<dbReference type="GO" id="GO:0004467">
    <property type="term" value="F:long-chain fatty acid-CoA ligase activity"/>
    <property type="evidence" value="ECO:0007669"/>
    <property type="project" value="UniProtKB-EC"/>
</dbReference>
<accession>A0A7I7XSG0</accession>
<evidence type="ECO:0000256" key="4">
    <source>
        <dbReference type="ARBA" id="ARBA00036813"/>
    </source>
</evidence>
<dbReference type="Pfam" id="PF00501">
    <property type="entry name" value="AMP-binding"/>
    <property type="match status" value="1"/>
</dbReference>
<evidence type="ECO:0000259" key="10">
    <source>
        <dbReference type="Pfam" id="PF00501"/>
    </source>
</evidence>
<name>A0A7I7XSG0_9MYCO</name>
<dbReference type="Proteomes" id="UP000466931">
    <property type="component" value="Chromosome"/>
</dbReference>
<evidence type="ECO:0000256" key="3">
    <source>
        <dbReference type="ARBA" id="ARBA00026121"/>
    </source>
</evidence>
<dbReference type="EC" id="6.2.1.3" evidence="3"/>
<dbReference type="InterPro" id="IPR020845">
    <property type="entry name" value="AMP-binding_CS"/>
</dbReference>
<dbReference type="NCBIfam" id="NF009929">
    <property type="entry name" value="PRK13390.1"/>
    <property type="match status" value="1"/>
</dbReference>
<reference evidence="12" key="1">
    <citation type="journal article" date="2019" name="Emerg. Microbes Infect.">
        <title>Comprehensive subspecies identification of 175 nontuberculous mycobacteria species based on 7547 genomic profiles.</title>
        <authorList>
            <person name="Matsumoto Y."/>
            <person name="Kinjo T."/>
            <person name="Motooka D."/>
            <person name="Nabeya D."/>
            <person name="Jung N."/>
            <person name="Uechi K."/>
            <person name="Horii T."/>
            <person name="Iida T."/>
            <person name="Fujita J."/>
            <person name="Nakamura S."/>
        </authorList>
    </citation>
    <scope>NUCLEOTIDE SEQUENCE [LARGE SCALE GENOMIC DNA]</scope>
    <source>
        <strain evidence="12">JCM 13671</strain>
    </source>
</reference>
<dbReference type="AlphaFoldDB" id="A0A7I7XSG0"/>
<organism evidence="12 13">
    <name type="scientific">Mycolicibacterium confluentis</name>
    <dbReference type="NCBI Taxonomy" id="28047"/>
    <lineage>
        <taxon>Bacteria</taxon>
        <taxon>Bacillati</taxon>
        <taxon>Actinomycetota</taxon>
        <taxon>Actinomycetes</taxon>
        <taxon>Mycobacteriales</taxon>
        <taxon>Mycobacteriaceae</taxon>
        <taxon>Mycolicibacterium</taxon>
    </lineage>
</organism>
<dbReference type="Pfam" id="PF13193">
    <property type="entry name" value="AMP-binding_C"/>
    <property type="match status" value="1"/>
</dbReference>
<dbReference type="InterPro" id="IPR000873">
    <property type="entry name" value="AMP-dep_synth/lig_dom"/>
</dbReference>
<evidence type="ECO:0000313" key="13">
    <source>
        <dbReference type="Proteomes" id="UP000466931"/>
    </source>
</evidence>
<proteinExistence type="inferred from homology"/>
<evidence type="ECO:0000256" key="6">
    <source>
        <dbReference type="ARBA" id="ARBA00076959"/>
    </source>
</evidence>
<keyword evidence="2 12" id="KW-0436">Ligase</keyword>
<feature type="domain" description="AMP-dependent synthetase/ligase" evidence="10">
    <location>
        <begin position="6"/>
        <end position="354"/>
    </location>
</feature>